<dbReference type="InterPro" id="IPR007167">
    <property type="entry name" value="Fe-transptr_FeoA-like"/>
</dbReference>
<name>A0A4R9LTJ5_9LEPT</name>
<dbReference type="Pfam" id="PF04023">
    <property type="entry name" value="FeoA"/>
    <property type="match status" value="1"/>
</dbReference>
<dbReference type="SUPFAM" id="SSF50037">
    <property type="entry name" value="C-terminal domain of transcriptional repressors"/>
    <property type="match status" value="1"/>
</dbReference>
<dbReference type="Gene3D" id="2.30.30.90">
    <property type="match status" value="1"/>
</dbReference>
<feature type="domain" description="Ferrous iron transporter FeoA-like" evidence="2">
    <location>
        <begin position="8"/>
        <end position="80"/>
    </location>
</feature>
<keyword evidence="4" id="KW-1185">Reference proteome</keyword>
<evidence type="ECO:0000256" key="1">
    <source>
        <dbReference type="ARBA" id="ARBA00023004"/>
    </source>
</evidence>
<dbReference type="InterPro" id="IPR008988">
    <property type="entry name" value="Transcriptional_repressor_C"/>
</dbReference>
<keyword evidence="1" id="KW-0408">Iron</keyword>
<dbReference type="Proteomes" id="UP000298264">
    <property type="component" value="Unassembled WGS sequence"/>
</dbReference>
<evidence type="ECO:0000313" key="3">
    <source>
        <dbReference type="EMBL" id="TGN10483.1"/>
    </source>
</evidence>
<sequence length="87" mass="9801">MSKEFFVLSELPKDARGEIIEMKRESISDSFITELLELGLFPGANFKVLDKIESLGKMIVLTNGTKIGLRLLDCRFISVKVLEVDHS</sequence>
<gene>
    <name evidence="3" type="ORF">EHS11_09340</name>
</gene>
<comment type="caution">
    <text evidence="3">The sequence shown here is derived from an EMBL/GenBank/DDBJ whole genome shotgun (WGS) entry which is preliminary data.</text>
</comment>
<dbReference type="RefSeq" id="WP_135764116.1">
    <property type="nucleotide sequence ID" value="NZ_RQHV01000043.1"/>
</dbReference>
<evidence type="ECO:0000313" key="4">
    <source>
        <dbReference type="Proteomes" id="UP000298264"/>
    </source>
</evidence>
<dbReference type="OrthoDB" id="340130at2"/>
<reference evidence="3" key="1">
    <citation type="journal article" date="2019" name="PLoS Negl. Trop. Dis.">
        <title>Revisiting the worldwide diversity of Leptospira species in the environment.</title>
        <authorList>
            <person name="Vincent A.T."/>
            <person name="Schiettekatte O."/>
            <person name="Bourhy P."/>
            <person name="Veyrier F.J."/>
            <person name="Picardeau M."/>
        </authorList>
    </citation>
    <scope>NUCLEOTIDE SEQUENCE [LARGE SCALE GENOMIC DNA]</scope>
    <source>
        <strain evidence="3">201400974</strain>
    </source>
</reference>
<protein>
    <submittedName>
        <fullName evidence="3">Ferrous iron transport protein A</fullName>
    </submittedName>
</protein>
<dbReference type="GO" id="GO:0046914">
    <property type="term" value="F:transition metal ion binding"/>
    <property type="evidence" value="ECO:0007669"/>
    <property type="project" value="InterPro"/>
</dbReference>
<organism evidence="3 4">
    <name type="scientific">Leptospira ilyithenensis</name>
    <dbReference type="NCBI Taxonomy" id="2484901"/>
    <lineage>
        <taxon>Bacteria</taxon>
        <taxon>Pseudomonadati</taxon>
        <taxon>Spirochaetota</taxon>
        <taxon>Spirochaetia</taxon>
        <taxon>Leptospirales</taxon>
        <taxon>Leptospiraceae</taxon>
        <taxon>Leptospira</taxon>
    </lineage>
</organism>
<dbReference type="InterPro" id="IPR038157">
    <property type="entry name" value="FeoA_core_dom"/>
</dbReference>
<dbReference type="EMBL" id="RQHV01000043">
    <property type="protein sequence ID" value="TGN10483.1"/>
    <property type="molecule type" value="Genomic_DNA"/>
</dbReference>
<dbReference type="AlphaFoldDB" id="A0A4R9LTJ5"/>
<proteinExistence type="predicted"/>
<evidence type="ECO:0000259" key="2">
    <source>
        <dbReference type="Pfam" id="PF04023"/>
    </source>
</evidence>
<accession>A0A4R9LTJ5</accession>